<proteinExistence type="predicted"/>
<name>A0A938B124_UNCTE</name>
<sequence>MPRPGMSAEALRFLWGEPYATAGDANRSAHWFYLGSSLALAEYGNQYTHTSNRVDVYLVDGRVVGWVDYPPSDPHRKRRFL</sequence>
<dbReference type="EMBL" id="VGLS01000325">
    <property type="protein sequence ID" value="MBM3224427.1"/>
    <property type="molecule type" value="Genomic_DNA"/>
</dbReference>
<evidence type="ECO:0000313" key="1">
    <source>
        <dbReference type="EMBL" id="MBM3224427.1"/>
    </source>
</evidence>
<evidence type="ECO:0000313" key="2">
    <source>
        <dbReference type="Proteomes" id="UP000712673"/>
    </source>
</evidence>
<protein>
    <submittedName>
        <fullName evidence="1">Uncharacterized protein</fullName>
    </submittedName>
</protein>
<organism evidence="1 2">
    <name type="scientific">Tectimicrobiota bacterium</name>
    <dbReference type="NCBI Taxonomy" id="2528274"/>
    <lineage>
        <taxon>Bacteria</taxon>
        <taxon>Pseudomonadati</taxon>
        <taxon>Nitrospinota/Tectimicrobiota group</taxon>
        <taxon>Candidatus Tectimicrobiota</taxon>
    </lineage>
</organism>
<dbReference type="Proteomes" id="UP000712673">
    <property type="component" value="Unassembled WGS sequence"/>
</dbReference>
<gene>
    <name evidence="1" type="ORF">FJZ47_11580</name>
</gene>
<reference evidence="1" key="1">
    <citation type="submission" date="2019-03" db="EMBL/GenBank/DDBJ databases">
        <title>Lake Tanganyika Metagenome-Assembled Genomes (MAGs).</title>
        <authorList>
            <person name="Tran P."/>
        </authorList>
    </citation>
    <scope>NUCLEOTIDE SEQUENCE</scope>
    <source>
        <strain evidence="1">K_DeepCast_65m_m2_066</strain>
    </source>
</reference>
<comment type="caution">
    <text evidence="1">The sequence shown here is derived from an EMBL/GenBank/DDBJ whole genome shotgun (WGS) entry which is preliminary data.</text>
</comment>
<dbReference type="AlphaFoldDB" id="A0A938B124"/>
<accession>A0A938B124</accession>